<sequence>MKYSQFTAPDHPSFPENGGVIACVETTQIVGGGLLMTMAAPAGLMHEASAGRYVLARCTEPTPWAQAHDWTLSLRRPLFMAGWRPALSVPDDAERWTLATPALEDAGIRWLAARRPGECVHLSGPLGNGFTLPPRAQRLALIGEPARILALAPLLHAMLDRGGSVLILLKAEGMLDAALRSLLPFAVEVHQEADEACWRARLREAMTWADAAAAALPAHETATLAEAVRAARMRIEKGLVQCLVDARLACGYGACLACLTPLANGRWTRACVHGPVFDLASLSSG</sequence>
<keyword evidence="3" id="KW-1185">Reference proteome</keyword>
<feature type="domain" description="Dihydroorotate dehydrogenase electron transfer subunit iron-sulphur cluster binding" evidence="1">
    <location>
        <begin position="246"/>
        <end position="280"/>
    </location>
</feature>
<dbReference type="EMBL" id="AP012337">
    <property type="protein sequence ID" value="BAM01453.1"/>
    <property type="molecule type" value="Genomic_DNA"/>
</dbReference>
<evidence type="ECO:0000259" key="1">
    <source>
        <dbReference type="Pfam" id="PF10418"/>
    </source>
</evidence>
<dbReference type="PANTHER" id="PTHR43513:SF3">
    <property type="entry name" value="DIHYDROOROTATE DEHYDROGENASE B (NAD(+)), ELECTRON TRANSFER SUBUNIT-RELATED"/>
    <property type="match status" value="1"/>
</dbReference>
<dbReference type="Proteomes" id="UP000007880">
    <property type="component" value="Chromosome"/>
</dbReference>
<dbReference type="Gene3D" id="2.10.240.10">
    <property type="entry name" value="Dihydroorotate dehydrogenase, electron transfer subunit"/>
    <property type="match status" value="1"/>
</dbReference>
<organism evidence="2 3">
    <name type="scientific">Caldilinea aerophila (strain DSM 14535 / JCM 11387 / NBRC 104270 / STL-6-O1)</name>
    <dbReference type="NCBI Taxonomy" id="926550"/>
    <lineage>
        <taxon>Bacteria</taxon>
        <taxon>Bacillati</taxon>
        <taxon>Chloroflexota</taxon>
        <taxon>Caldilineae</taxon>
        <taxon>Caldilineales</taxon>
        <taxon>Caldilineaceae</taxon>
        <taxon>Caldilinea</taxon>
    </lineage>
</organism>
<dbReference type="OrthoDB" id="9789468at2"/>
<protein>
    <recommendedName>
        <fullName evidence="1">Dihydroorotate dehydrogenase electron transfer subunit iron-sulphur cluster binding domain-containing protein</fullName>
    </recommendedName>
</protein>
<dbReference type="PANTHER" id="PTHR43513">
    <property type="entry name" value="DIHYDROOROTATE DEHYDROGENASE B (NAD(+)), ELECTRON TRANSFER SUBUNIT"/>
    <property type="match status" value="1"/>
</dbReference>
<evidence type="ECO:0000313" key="2">
    <source>
        <dbReference type="EMBL" id="BAM01453.1"/>
    </source>
</evidence>
<dbReference type="AlphaFoldDB" id="I0I865"/>
<dbReference type="InterPro" id="IPR050353">
    <property type="entry name" value="PyrK_electron_transfer"/>
</dbReference>
<dbReference type="RefSeq" id="WP_014434679.1">
    <property type="nucleotide sequence ID" value="NC_017079.1"/>
</dbReference>
<gene>
    <name evidence="2" type="ordered locus">CLDAP_34130</name>
</gene>
<dbReference type="InterPro" id="IPR037117">
    <property type="entry name" value="Dihydroorotate_DH_ele_sf"/>
</dbReference>
<dbReference type="InterPro" id="IPR019480">
    <property type="entry name" value="Dihydroorotate_DH_Fe-S-bd"/>
</dbReference>
<evidence type="ECO:0000313" key="3">
    <source>
        <dbReference type="Proteomes" id="UP000007880"/>
    </source>
</evidence>
<dbReference type="Pfam" id="PF10418">
    <property type="entry name" value="DHODB_Fe-S_bind"/>
    <property type="match status" value="1"/>
</dbReference>
<dbReference type="Gene3D" id="2.40.30.10">
    <property type="entry name" value="Translation factors"/>
    <property type="match status" value="1"/>
</dbReference>
<dbReference type="eggNOG" id="COG0543">
    <property type="taxonomic scope" value="Bacteria"/>
</dbReference>
<reference evidence="2 3" key="1">
    <citation type="submission" date="2012-02" db="EMBL/GenBank/DDBJ databases">
        <title>Complete genome sequence of Caldilinea aerophila DSM 14535 (= NBRC 102666).</title>
        <authorList>
            <person name="Oguchi A."/>
            <person name="Hosoyama A."/>
            <person name="Sekine M."/>
            <person name="Fukai R."/>
            <person name="Kato Y."/>
            <person name="Nakamura S."/>
            <person name="Hanada S."/>
            <person name="Yamazaki S."/>
            <person name="Fujita N."/>
        </authorList>
    </citation>
    <scope>NUCLEOTIDE SEQUENCE [LARGE SCALE GENOMIC DNA]</scope>
    <source>
        <strain evidence="3">DSM 14535 / JCM 11387 / NBRC 104270 / STL-6-O1</strain>
    </source>
</reference>
<proteinExistence type="predicted"/>
<dbReference type="KEGG" id="cap:CLDAP_34130"/>
<dbReference type="HOGENOM" id="CLU_1076437_0_0_0"/>
<name>I0I865_CALAS</name>
<accession>I0I865</accession>
<dbReference type="STRING" id="926550.CLDAP_34130"/>